<accession>A0A873WP97</accession>
<organism evidence="1 2">
    <name type="scientific">Streptomyces phage Sentinel</name>
    <dbReference type="NCBI Taxonomy" id="2767584"/>
    <lineage>
        <taxon>Viruses</taxon>
        <taxon>Duplodnaviria</taxon>
        <taxon>Heunggongvirae</taxon>
        <taxon>Uroviricota</taxon>
        <taxon>Caudoviricetes</taxon>
        <taxon>Arquatrovirinae</taxon>
        <taxon>Sentinelvirus</taxon>
        <taxon>Sentinelvirus sentinel</taxon>
    </lineage>
</organism>
<gene>
    <name evidence="1" type="ORF">CPT_Sentinel_061</name>
</gene>
<dbReference type="EMBL" id="MT701597">
    <property type="protein sequence ID" value="QPB09895.1"/>
    <property type="molecule type" value="Genomic_DNA"/>
</dbReference>
<sequence length="141" mass="15907">MPTAEQIRVSIKDENVQDIIDIAAEGGINYWAIKPNDEEFAGLPEGKTYTIVEGSEPHPIFPFDDEREVEGVHYLSRDDIREAYAKLLDIDQKYVNREYHGYIIQSWLDGEDSFGIDTGHIDAGTADVIVQVAIFGEVRYG</sequence>
<reference evidence="1" key="1">
    <citation type="submission" date="2020-07" db="EMBL/GenBank/DDBJ databases">
        <title>Complete genome sequence of Streptomyces phage Sentinel.</title>
        <authorList>
            <person name="Talcott A.F."/>
            <person name="Ramsey J."/>
            <person name="Moreland R."/>
            <person name="Hernandez I."/>
            <person name="Clark J.D."/>
            <person name="Liu M."/>
            <person name="Burrowes B."/>
        </authorList>
    </citation>
    <scope>NUCLEOTIDE SEQUENCE</scope>
</reference>
<evidence type="ECO:0000313" key="2">
    <source>
        <dbReference type="Proteomes" id="UP000663080"/>
    </source>
</evidence>
<proteinExistence type="predicted"/>
<evidence type="ECO:0000313" key="1">
    <source>
        <dbReference type="EMBL" id="QPB09895.1"/>
    </source>
</evidence>
<protein>
    <submittedName>
        <fullName evidence="1">Uncharacterized protein</fullName>
    </submittedName>
</protein>
<dbReference type="Proteomes" id="UP000663080">
    <property type="component" value="Segment"/>
</dbReference>
<name>A0A873WP97_9CAUD</name>
<keyword evidence="2" id="KW-1185">Reference proteome</keyword>